<reference evidence="2 3" key="1">
    <citation type="submission" date="2021-03" db="EMBL/GenBank/DDBJ databases">
        <title>Sequencing the genomes of 1000 actinobacteria strains.</title>
        <authorList>
            <person name="Klenk H.-P."/>
        </authorList>
    </citation>
    <scope>NUCLEOTIDE SEQUENCE [LARGE SCALE GENOMIC DNA]</scope>
    <source>
        <strain evidence="2 3">DSM 46670</strain>
    </source>
</reference>
<dbReference type="GO" id="GO:0003677">
    <property type="term" value="F:DNA binding"/>
    <property type="evidence" value="ECO:0007669"/>
    <property type="project" value="UniProtKB-KW"/>
</dbReference>
<keyword evidence="3" id="KW-1185">Reference proteome</keyword>
<feature type="region of interest" description="Disordered" evidence="1">
    <location>
        <begin position="125"/>
        <end position="177"/>
    </location>
</feature>
<dbReference type="InterPro" id="IPR036894">
    <property type="entry name" value="YbaB-like_sf"/>
</dbReference>
<gene>
    <name evidence="2" type="ORF">JOF56_008367</name>
</gene>
<keyword evidence="2" id="KW-0238">DNA-binding</keyword>
<evidence type="ECO:0000256" key="1">
    <source>
        <dbReference type="SAM" id="MobiDB-lite"/>
    </source>
</evidence>
<comment type="caution">
    <text evidence="2">The sequence shown here is derived from an EMBL/GenBank/DDBJ whole genome shotgun (WGS) entry which is preliminary data.</text>
</comment>
<dbReference type="InterPro" id="IPR004401">
    <property type="entry name" value="YbaB/EbfC"/>
</dbReference>
<sequence>MTEWAERLARRIEAIDSAAVDNRLRAESYRQLTEDLKQADGTATSPDGVVTVVAGAGGALKSITFSQSVHSVPPAALSTIVMQTIARAQADAARSQADAVRRGLGSTELLDRVLAEEERVFGDEPTRAPAFPATRPVQQPVQAVQPLQAGRGRHSRHAAPDNDDFEDGFDIYQRNRR</sequence>
<dbReference type="Proteomes" id="UP001519332">
    <property type="component" value="Unassembled WGS sequence"/>
</dbReference>
<evidence type="ECO:0000313" key="2">
    <source>
        <dbReference type="EMBL" id="MBP2327982.1"/>
    </source>
</evidence>
<dbReference type="RefSeq" id="WP_209645068.1">
    <property type="nucleotide sequence ID" value="NZ_JAGINW010000001.1"/>
</dbReference>
<feature type="compositionally biased region" description="Low complexity" evidence="1">
    <location>
        <begin position="127"/>
        <end position="149"/>
    </location>
</feature>
<dbReference type="Gene3D" id="3.30.1310.10">
    <property type="entry name" value="Nucleoid-associated protein YbaB-like domain"/>
    <property type="match status" value="1"/>
</dbReference>
<proteinExistence type="predicted"/>
<name>A0ABS4TU94_9PSEU</name>
<dbReference type="SUPFAM" id="SSF82607">
    <property type="entry name" value="YbaB-like"/>
    <property type="match status" value="1"/>
</dbReference>
<accession>A0ABS4TU94</accession>
<protein>
    <submittedName>
        <fullName evidence="2">DNA-binding protein YbaB</fullName>
    </submittedName>
</protein>
<dbReference type="Pfam" id="PF02575">
    <property type="entry name" value="YbaB_DNA_bd"/>
    <property type="match status" value="1"/>
</dbReference>
<evidence type="ECO:0000313" key="3">
    <source>
        <dbReference type="Proteomes" id="UP001519332"/>
    </source>
</evidence>
<organism evidence="2 3">
    <name type="scientific">Kibdelosporangium banguiense</name>
    <dbReference type="NCBI Taxonomy" id="1365924"/>
    <lineage>
        <taxon>Bacteria</taxon>
        <taxon>Bacillati</taxon>
        <taxon>Actinomycetota</taxon>
        <taxon>Actinomycetes</taxon>
        <taxon>Pseudonocardiales</taxon>
        <taxon>Pseudonocardiaceae</taxon>
        <taxon>Kibdelosporangium</taxon>
    </lineage>
</organism>
<dbReference type="EMBL" id="JAGINW010000001">
    <property type="protein sequence ID" value="MBP2327982.1"/>
    <property type="molecule type" value="Genomic_DNA"/>
</dbReference>